<feature type="chain" id="PRO_5014604405" evidence="1">
    <location>
        <begin position="31"/>
        <end position="108"/>
    </location>
</feature>
<protein>
    <submittedName>
        <fullName evidence="2">Putative secreted protein</fullName>
    </submittedName>
</protein>
<evidence type="ECO:0000256" key="1">
    <source>
        <dbReference type="SAM" id="SignalP"/>
    </source>
</evidence>
<proteinExistence type="predicted"/>
<dbReference type="AlphaFoldDB" id="A0A2M4DEI5"/>
<feature type="signal peptide" evidence="1">
    <location>
        <begin position="1"/>
        <end position="30"/>
    </location>
</feature>
<keyword evidence="1" id="KW-0732">Signal</keyword>
<sequence length="108" mass="12230">MMLGMGVEWSSWSIIYGALLLSLSLPLSFAHTPTRHMDTEEARSCRSSFSQPRGMPSRRMGWEECYTHHTAQQQHIRFSIIISVCGFAVPRDHSPVARPRGEPWSSLA</sequence>
<organism evidence="2">
    <name type="scientific">Anopheles darlingi</name>
    <name type="common">Mosquito</name>
    <dbReference type="NCBI Taxonomy" id="43151"/>
    <lineage>
        <taxon>Eukaryota</taxon>
        <taxon>Metazoa</taxon>
        <taxon>Ecdysozoa</taxon>
        <taxon>Arthropoda</taxon>
        <taxon>Hexapoda</taxon>
        <taxon>Insecta</taxon>
        <taxon>Pterygota</taxon>
        <taxon>Neoptera</taxon>
        <taxon>Endopterygota</taxon>
        <taxon>Diptera</taxon>
        <taxon>Nematocera</taxon>
        <taxon>Culicoidea</taxon>
        <taxon>Culicidae</taxon>
        <taxon>Anophelinae</taxon>
        <taxon>Anopheles</taxon>
    </lineage>
</organism>
<accession>A0A2M4DEI5</accession>
<name>A0A2M4DEI5_ANODA</name>
<dbReference type="EMBL" id="GGFL01011731">
    <property type="protein sequence ID" value="MBW75909.1"/>
    <property type="molecule type" value="Transcribed_RNA"/>
</dbReference>
<reference evidence="2" key="1">
    <citation type="submission" date="2018-01" db="EMBL/GenBank/DDBJ databases">
        <title>An insight into the sialome of Amazonian anophelines.</title>
        <authorList>
            <person name="Ribeiro J.M."/>
            <person name="Scarpassa V."/>
            <person name="Calvo E."/>
        </authorList>
    </citation>
    <scope>NUCLEOTIDE SEQUENCE</scope>
</reference>
<evidence type="ECO:0000313" key="2">
    <source>
        <dbReference type="EMBL" id="MBW75909.1"/>
    </source>
</evidence>